<reference evidence="2 3" key="1">
    <citation type="journal article" date="2012" name="J. Bacteriol.">
        <title>Genome Sequence of the Filamentous Bacterium Fibrisoma limi BUZ 3T.</title>
        <authorList>
            <person name="Filippini M."/>
            <person name="Qi W."/>
            <person name="Jaenicke S."/>
            <person name="Goesmann A."/>
            <person name="Smits T.H."/>
            <person name="Bagheri H.C."/>
        </authorList>
    </citation>
    <scope>NUCLEOTIDE SEQUENCE [LARGE SCALE GENOMIC DNA]</scope>
    <source>
        <strain evidence="3">BUZ 3T</strain>
    </source>
</reference>
<sequence length="211" mass="22966">MIDLFPENDLAFFTPFYLLSTLATINYCTSDGVLISHQKLLVRWPVYAITGFVGLFVVVVTALWLYGHVVQGEVIDQTAWIILGASILRLLTVIIALASIQQWGEKLATWIILGGLSGAASAQLAYPVAELVVKLVILAGLLEYPAKGVGNMTPTGWFNLAAVWFIFGLPGIFFVQAARNYRDRKGLSNTWVWLGSLLGIIALVSIGLLIG</sequence>
<dbReference type="Proteomes" id="UP000009309">
    <property type="component" value="Unassembled WGS sequence"/>
</dbReference>
<feature type="transmembrane region" description="Helical" evidence="1">
    <location>
        <begin position="46"/>
        <end position="67"/>
    </location>
</feature>
<keyword evidence="1" id="KW-0812">Transmembrane</keyword>
<gene>
    <name evidence="2" type="ORF">BN8_03214</name>
</gene>
<dbReference type="AlphaFoldDB" id="I2GJJ8"/>
<keyword evidence="1" id="KW-1133">Transmembrane helix</keyword>
<organism evidence="2 3">
    <name type="scientific">Fibrisoma limi BUZ 3</name>
    <dbReference type="NCBI Taxonomy" id="1185876"/>
    <lineage>
        <taxon>Bacteria</taxon>
        <taxon>Pseudomonadati</taxon>
        <taxon>Bacteroidota</taxon>
        <taxon>Cytophagia</taxon>
        <taxon>Cytophagales</taxon>
        <taxon>Spirosomataceae</taxon>
        <taxon>Fibrisoma</taxon>
    </lineage>
</organism>
<protein>
    <submittedName>
        <fullName evidence="2">Uncharacterized protein</fullName>
    </submittedName>
</protein>
<dbReference type="RefSeq" id="WP_009282653.1">
    <property type="nucleotide sequence ID" value="NZ_CAIT01000006.1"/>
</dbReference>
<name>I2GJJ8_9BACT</name>
<keyword evidence="3" id="KW-1185">Reference proteome</keyword>
<accession>I2GJJ8</accession>
<feature type="transmembrane region" description="Helical" evidence="1">
    <location>
        <begin position="107"/>
        <end position="126"/>
    </location>
</feature>
<dbReference type="OrthoDB" id="3388697at2"/>
<feature type="transmembrane region" description="Helical" evidence="1">
    <location>
        <begin position="157"/>
        <end position="178"/>
    </location>
</feature>
<evidence type="ECO:0000313" key="2">
    <source>
        <dbReference type="EMBL" id="CCH54073.1"/>
    </source>
</evidence>
<dbReference type="STRING" id="1185876.BN8_03214"/>
<proteinExistence type="predicted"/>
<keyword evidence="1" id="KW-0472">Membrane</keyword>
<feature type="transmembrane region" description="Helical" evidence="1">
    <location>
        <begin position="12"/>
        <end position="34"/>
    </location>
</feature>
<evidence type="ECO:0000313" key="3">
    <source>
        <dbReference type="Proteomes" id="UP000009309"/>
    </source>
</evidence>
<dbReference type="EMBL" id="CAIT01000006">
    <property type="protein sequence ID" value="CCH54073.1"/>
    <property type="molecule type" value="Genomic_DNA"/>
</dbReference>
<feature type="transmembrane region" description="Helical" evidence="1">
    <location>
        <begin position="79"/>
        <end position="100"/>
    </location>
</feature>
<feature type="transmembrane region" description="Helical" evidence="1">
    <location>
        <begin position="190"/>
        <end position="210"/>
    </location>
</feature>
<comment type="caution">
    <text evidence="2">The sequence shown here is derived from an EMBL/GenBank/DDBJ whole genome shotgun (WGS) entry which is preliminary data.</text>
</comment>
<evidence type="ECO:0000256" key="1">
    <source>
        <dbReference type="SAM" id="Phobius"/>
    </source>
</evidence>